<feature type="compositionally biased region" description="Basic and acidic residues" evidence="1">
    <location>
        <begin position="244"/>
        <end position="254"/>
    </location>
</feature>
<protein>
    <submittedName>
        <fullName evidence="2">Uncharacterized protein</fullName>
    </submittedName>
</protein>
<dbReference type="EMBL" id="JAAQHG020000017">
    <property type="protein sequence ID" value="KAL1585876.1"/>
    <property type="molecule type" value="Genomic_DNA"/>
</dbReference>
<feature type="compositionally biased region" description="Gly residues" evidence="1">
    <location>
        <begin position="140"/>
        <end position="155"/>
    </location>
</feature>
<evidence type="ECO:0000313" key="3">
    <source>
        <dbReference type="Proteomes" id="UP000803884"/>
    </source>
</evidence>
<reference evidence="2 3" key="1">
    <citation type="journal article" date="2020" name="Microbiol. Resour. Announc.">
        <title>Draft Genome Sequence of a Cladosporium Species Isolated from the Mesophotic Ascidian Didemnum maculosum.</title>
        <authorList>
            <person name="Gioti A."/>
            <person name="Siaperas R."/>
            <person name="Nikolaivits E."/>
            <person name="Le Goff G."/>
            <person name="Ouazzani J."/>
            <person name="Kotoulas G."/>
            <person name="Topakas E."/>
        </authorList>
    </citation>
    <scope>NUCLEOTIDE SEQUENCE [LARGE SCALE GENOMIC DNA]</scope>
    <source>
        <strain evidence="2 3">TM138-S3</strain>
    </source>
</reference>
<keyword evidence="3" id="KW-1185">Reference proteome</keyword>
<evidence type="ECO:0000313" key="2">
    <source>
        <dbReference type="EMBL" id="KAL1585876.1"/>
    </source>
</evidence>
<dbReference type="RefSeq" id="XP_069228982.1">
    <property type="nucleotide sequence ID" value="XM_069373740.1"/>
</dbReference>
<feature type="region of interest" description="Disordered" evidence="1">
    <location>
        <begin position="1"/>
        <end position="61"/>
    </location>
</feature>
<feature type="region of interest" description="Disordered" evidence="1">
    <location>
        <begin position="202"/>
        <end position="373"/>
    </location>
</feature>
<feature type="region of interest" description="Disordered" evidence="1">
    <location>
        <begin position="115"/>
        <end position="163"/>
    </location>
</feature>
<organism evidence="2 3">
    <name type="scientific">Cladosporium halotolerans</name>
    <dbReference type="NCBI Taxonomy" id="1052096"/>
    <lineage>
        <taxon>Eukaryota</taxon>
        <taxon>Fungi</taxon>
        <taxon>Dikarya</taxon>
        <taxon>Ascomycota</taxon>
        <taxon>Pezizomycotina</taxon>
        <taxon>Dothideomycetes</taxon>
        <taxon>Dothideomycetidae</taxon>
        <taxon>Cladosporiales</taxon>
        <taxon>Cladosporiaceae</taxon>
        <taxon>Cladosporium</taxon>
    </lineage>
</organism>
<dbReference type="Proteomes" id="UP000803884">
    <property type="component" value="Unassembled WGS sequence"/>
</dbReference>
<feature type="compositionally biased region" description="Low complexity" evidence="1">
    <location>
        <begin position="1"/>
        <end position="25"/>
    </location>
</feature>
<feature type="compositionally biased region" description="Basic and acidic residues" evidence="1">
    <location>
        <begin position="119"/>
        <end position="129"/>
    </location>
</feature>
<dbReference type="GeneID" id="96006578"/>
<feature type="compositionally biased region" description="Basic and acidic residues" evidence="1">
    <location>
        <begin position="353"/>
        <end position="373"/>
    </location>
</feature>
<name>A0AB34KQD8_9PEZI</name>
<comment type="caution">
    <text evidence="2">The sequence shown here is derived from an EMBL/GenBank/DDBJ whole genome shotgun (WGS) entry which is preliminary data.</text>
</comment>
<feature type="compositionally biased region" description="Polar residues" evidence="1">
    <location>
        <begin position="322"/>
        <end position="342"/>
    </location>
</feature>
<sequence length="373" mass="36000">MSTEPTTNTSSGLTGDNTTTTTGNNGQEGIVPTVLSYVGLGGNGNTTSEQAPATADDRGAAVGVGASAVAASSAAGAAVQQGHGPAAAAAGAAVAAGAAGAAAYGGSKAGANDAAAEGAHLHPHDEDSARSVAARATGGVSSGYGDGSGLEGNTGVGADKVRDTTGVGAVNDGSYASGGRSTSGIGSGVGVGSDDAYANSRSASGVGSGAGVNDSIGRDNPGMHSSDASTRDSSAGLAGTTVQDETRKTERADDGTATGSEAQESQATTESRNNNQTQGGGSRGKMENKDAIPIAGGVKLGEKHWGESEIIPDNPKPRSDEGVSSSEGQPDQSTRDNTSANTGGASGPPRSGSGEKEGFMDKVKDKLNIGNKD</sequence>
<feature type="compositionally biased region" description="Polar residues" evidence="1">
    <location>
        <begin position="257"/>
        <end position="277"/>
    </location>
</feature>
<dbReference type="AlphaFoldDB" id="A0AB34KQD8"/>
<gene>
    <name evidence="2" type="ORF">WHR41_05135</name>
</gene>
<evidence type="ECO:0000256" key="1">
    <source>
        <dbReference type="SAM" id="MobiDB-lite"/>
    </source>
</evidence>
<accession>A0AB34KQD8</accession>
<proteinExistence type="predicted"/>